<dbReference type="RefSeq" id="WP_126684470.1">
    <property type="nucleotide sequence ID" value="NZ_RYYV01000006.1"/>
</dbReference>
<comment type="caution">
    <text evidence="1">The sequence shown here is derived from an EMBL/GenBank/DDBJ whole genome shotgun (WGS) entry which is preliminary data.</text>
</comment>
<dbReference type="EMBL" id="RYYV01000006">
    <property type="protein sequence ID" value="RUL75904.1"/>
    <property type="molecule type" value="Genomic_DNA"/>
</dbReference>
<reference evidence="1 2" key="1">
    <citation type="submission" date="2018-12" db="EMBL/GenBank/DDBJ databases">
        <title>Dyella dinghuensis sp. nov. DHOA06 and Dyella choica sp. nov. 4M-K27, isolated from forest soil.</title>
        <authorList>
            <person name="Qiu L.-H."/>
            <person name="Gao Z.-H."/>
        </authorList>
    </citation>
    <scope>NUCLEOTIDE SEQUENCE [LARGE SCALE GENOMIC DNA]</scope>
    <source>
        <strain evidence="1 2">4M-K27</strain>
    </source>
</reference>
<keyword evidence="2" id="KW-1185">Reference proteome</keyword>
<sequence>MTTFDGLGLMRDGADDAIRIRRNLLVHTTAVSCGQLFHDSVPGSSSPGRRSRYLAGQLDALPKSLDALQLRHFIRRDLKQVATTLVEEIIETQHVC</sequence>
<protein>
    <submittedName>
        <fullName evidence="1">Uncharacterized protein</fullName>
    </submittedName>
</protein>
<organism evidence="1 2">
    <name type="scientific">Dyella choica</name>
    <dbReference type="NCBI Taxonomy" id="1927959"/>
    <lineage>
        <taxon>Bacteria</taxon>
        <taxon>Pseudomonadati</taxon>
        <taxon>Pseudomonadota</taxon>
        <taxon>Gammaproteobacteria</taxon>
        <taxon>Lysobacterales</taxon>
        <taxon>Rhodanobacteraceae</taxon>
        <taxon>Dyella</taxon>
    </lineage>
</organism>
<accession>A0A3S0WVY0</accession>
<evidence type="ECO:0000313" key="1">
    <source>
        <dbReference type="EMBL" id="RUL75904.1"/>
    </source>
</evidence>
<gene>
    <name evidence="1" type="ORF">EKH80_09250</name>
</gene>
<dbReference type="Proteomes" id="UP000274358">
    <property type="component" value="Unassembled WGS sequence"/>
</dbReference>
<evidence type="ECO:0000313" key="2">
    <source>
        <dbReference type="Proteomes" id="UP000274358"/>
    </source>
</evidence>
<proteinExistence type="predicted"/>
<name>A0A3S0WVY0_9GAMM</name>
<dbReference type="AlphaFoldDB" id="A0A3S0WVY0"/>